<dbReference type="RefSeq" id="WP_057741189.1">
    <property type="nucleotide sequence ID" value="NZ_JQBW01000009.1"/>
</dbReference>
<dbReference type="PATRIC" id="fig|396268.3.peg.544"/>
<dbReference type="AlphaFoldDB" id="A0A0R2I2B1"/>
<evidence type="ECO:0000256" key="2">
    <source>
        <dbReference type="SAM" id="SignalP"/>
    </source>
</evidence>
<protein>
    <recommendedName>
        <fullName evidence="5">Lipoprotein</fullName>
    </recommendedName>
</protein>
<gene>
    <name evidence="3" type="ORF">IV45_GL000537</name>
</gene>
<name>A0A0R2I2B1_9LACO</name>
<evidence type="ECO:0000313" key="4">
    <source>
        <dbReference type="Proteomes" id="UP000050934"/>
    </source>
</evidence>
<keyword evidence="4" id="KW-1185">Reference proteome</keyword>
<proteinExistence type="predicted"/>
<feature type="compositionally biased region" description="Low complexity" evidence="1">
    <location>
        <begin position="175"/>
        <end position="189"/>
    </location>
</feature>
<comment type="caution">
    <text evidence="3">The sequence shown here is derived from an EMBL/GenBank/DDBJ whole genome shotgun (WGS) entry which is preliminary data.</text>
</comment>
<dbReference type="Proteomes" id="UP000050934">
    <property type="component" value="Unassembled WGS sequence"/>
</dbReference>
<evidence type="ECO:0000313" key="3">
    <source>
        <dbReference type="EMBL" id="KRN58910.1"/>
    </source>
</evidence>
<organism evidence="3 4">
    <name type="scientific">Limosilactobacillus secaliphilus</name>
    <dbReference type="NCBI Taxonomy" id="396268"/>
    <lineage>
        <taxon>Bacteria</taxon>
        <taxon>Bacillati</taxon>
        <taxon>Bacillota</taxon>
        <taxon>Bacilli</taxon>
        <taxon>Lactobacillales</taxon>
        <taxon>Lactobacillaceae</taxon>
        <taxon>Limosilactobacillus</taxon>
    </lineage>
</organism>
<evidence type="ECO:0008006" key="5">
    <source>
        <dbReference type="Google" id="ProtNLM"/>
    </source>
</evidence>
<feature type="region of interest" description="Disordered" evidence="1">
    <location>
        <begin position="167"/>
        <end position="196"/>
    </location>
</feature>
<dbReference type="OrthoDB" id="2315357at2"/>
<accession>A0A0R2I2B1</accession>
<feature type="signal peptide" evidence="2">
    <location>
        <begin position="1"/>
        <end position="24"/>
    </location>
</feature>
<dbReference type="PROSITE" id="PS51257">
    <property type="entry name" value="PROKAR_LIPOPROTEIN"/>
    <property type="match status" value="1"/>
</dbReference>
<keyword evidence="2" id="KW-0732">Signal</keyword>
<reference evidence="3 4" key="1">
    <citation type="journal article" date="2015" name="Genome Announc.">
        <title>Expanding the biotechnology potential of lactobacilli through comparative genomics of 213 strains and associated genera.</title>
        <authorList>
            <person name="Sun Z."/>
            <person name="Harris H.M."/>
            <person name="McCann A."/>
            <person name="Guo C."/>
            <person name="Argimon S."/>
            <person name="Zhang W."/>
            <person name="Yang X."/>
            <person name="Jeffery I.B."/>
            <person name="Cooney J.C."/>
            <person name="Kagawa T.F."/>
            <person name="Liu W."/>
            <person name="Song Y."/>
            <person name="Salvetti E."/>
            <person name="Wrobel A."/>
            <person name="Rasinkangas P."/>
            <person name="Parkhill J."/>
            <person name="Rea M.C."/>
            <person name="O'Sullivan O."/>
            <person name="Ritari J."/>
            <person name="Douillard F.P."/>
            <person name="Paul Ross R."/>
            <person name="Yang R."/>
            <person name="Briner A.E."/>
            <person name="Felis G.E."/>
            <person name="de Vos W.M."/>
            <person name="Barrangou R."/>
            <person name="Klaenhammer T.R."/>
            <person name="Caufield P.W."/>
            <person name="Cui Y."/>
            <person name="Zhang H."/>
            <person name="O'Toole P.W."/>
        </authorList>
    </citation>
    <scope>NUCLEOTIDE SEQUENCE [LARGE SCALE GENOMIC DNA]</scope>
    <source>
        <strain evidence="3 4">DSM 17896</strain>
    </source>
</reference>
<evidence type="ECO:0000256" key="1">
    <source>
        <dbReference type="SAM" id="MobiDB-lite"/>
    </source>
</evidence>
<dbReference type="EMBL" id="JQBW01000009">
    <property type="protein sequence ID" value="KRN58910.1"/>
    <property type="molecule type" value="Genomic_DNA"/>
</dbReference>
<feature type="chain" id="PRO_5006418075" description="Lipoprotein" evidence="2">
    <location>
        <begin position="25"/>
        <end position="337"/>
    </location>
</feature>
<dbReference type="STRING" id="396268.IV45_GL000537"/>
<sequence length="337" mass="36812">MNKKHVAMLTVAGLCLALAGCASQSSPTNSGNSSSLLASKSSEKISADNLTPQEMVSVVTTYAGNKYGKDWASTAKAAHKSSLQVDLYNADRYDLSDKGQGVAYNVRADQQSSKLVYTVNDNNVTIFSNASKNHAAKKLGTVSRKTMVNYLNNKGQSSYAKQLAKNAQVNDKRNGGSSSSSSSTTKTGKYGNEGAVNVPADMQGTWYSKDGKVTFGKNSVTIDGEKGYLFRQSKEFGENNDNYTSKSIIDATKDWFRTSFFDDYGMHWLNIRGWTQSAGDGASFAVHYENIDGHSVKILVQGGGAEQWVDTIYYQSPDLAQQYGNHKFEDLHYRDDD</sequence>